<gene>
    <name evidence="2" type="ORF">M0R45_023901</name>
</gene>
<keyword evidence="3" id="KW-1185">Reference proteome</keyword>
<keyword evidence="1" id="KW-0472">Membrane</keyword>
<dbReference type="InterPro" id="IPR021924">
    <property type="entry name" value="DUF3537"/>
</dbReference>
<accession>A0AAW1WPM7</accession>
<keyword evidence="1" id="KW-0812">Transmembrane</keyword>
<sequence>MAIQDSQETIIPLIDTSETQTQTKPDDDSHLDHTLYRFETFLRLFGFCQYSFWSFSLSWLAFLIVGVALPVLLNEITHCANCEKYQIKSFELEIVVCESLVAAISLLCIAHNLRKYGVRRFLFVDRYHGNMTQFRDEYIQKINGFFRLLAVWLLPCFLFKTAREIIRVSYVHRDSWWKSVAVLLAFLISWMYSNIIFLSGSCVFHLVCNLQVIHFDNYGKLLEMDLEVSAYIEEHIRLTHYISKISHRFRVYLLLELLVVTASQFVALLDTTGNSRIINLINGGDFVVSSIVELVGIIICLQAAAKISHRAQGLASVTSRWHALVTCSSSDATENLESSHPAGSLPISYSETDLEPIDYVPVPTNTQLASYMSLYHKREAFVTYMQSNTGGATIYGWRIDQALINTIFFVELSLILFVLGKTITISTK</sequence>
<feature type="transmembrane region" description="Helical" evidence="1">
    <location>
        <begin position="138"/>
        <end position="159"/>
    </location>
</feature>
<feature type="transmembrane region" description="Helical" evidence="1">
    <location>
        <begin position="281"/>
        <end position="305"/>
    </location>
</feature>
<dbReference type="Proteomes" id="UP001457282">
    <property type="component" value="Unassembled WGS sequence"/>
</dbReference>
<dbReference type="AlphaFoldDB" id="A0AAW1WPM7"/>
<name>A0AAW1WPM7_RUBAR</name>
<feature type="transmembrane region" description="Helical" evidence="1">
    <location>
        <begin position="180"/>
        <end position="207"/>
    </location>
</feature>
<organism evidence="2 3">
    <name type="scientific">Rubus argutus</name>
    <name type="common">Southern blackberry</name>
    <dbReference type="NCBI Taxonomy" id="59490"/>
    <lineage>
        <taxon>Eukaryota</taxon>
        <taxon>Viridiplantae</taxon>
        <taxon>Streptophyta</taxon>
        <taxon>Embryophyta</taxon>
        <taxon>Tracheophyta</taxon>
        <taxon>Spermatophyta</taxon>
        <taxon>Magnoliopsida</taxon>
        <taxon>eudicotyledons</taxon>
        <taxon>Gunneridae</taxon>
        <taxon>Pentapetalae</taxon>
        <taxon>rosids</taxon>
        <taxon>fabids</taxon>
        <taxon>Rosales</taxon>
        <taxon>Rosaceae</taxon>
        <taxon>Rosoideae</taxon>
        <taxon>Rosoideae incertae sedis</taxon>
        <taxon>Rubus</taxon>
    </lineage>
</organism>
<protein>
    <recommendedName>
        <fullName evidence="4">Gustatory receptor</fullName>
    </recommendedName>
</protein>
<dbReference type="PANTHER" id="PTHR31963:SF28">
    <property type="entry name" value="GUSTATORY RECEPTOR"/>
    <property type="match status" value="1"/>
</dbReference>
<evidence type="ECO:0008006" key="4">
    <source>
        <dbReference type="Google" id="ProtNLM"/>
    </source>
</evidence>
<evidence type="ECO:0000313" key="3">
    <source>
        <dbReference type="Proteomes" id="UP001457282"/>
    </source>
</evidence>
<dbReference type="PANTHER" id="PTHR31963">
    <property type="entry name" value="RAS GUANINE NUCLEOTIDE EXCHANGE FACTOR K"/>
    <property type="match status" value="1"/>
</dbReference>
<feature type="transmembrane region" description="Helical" evidence="1">
    <location>
        <begin position="50"/>
        <end position="73"/>
    </location>
</feature>
<dbReference type="Pfam" id="PF12056">
    <property type="entry name" value="DUF3537"/>
    <property type="match status" value="1"/>
</dbReference>
<evidence type="ECO:0000313" key="2">
    <source>
        <dbReference type="EMBL" id="KAK9926686.1"/>
    </source>
</evidence>
<proteinExistence type="predicted"/>
<feature type="transmembrane region" description="Helical" evidence="1">
    <location>
        <begin position="402"/>
        <end position="420"/>
    </location>
</feature>
<evidence type="ECO:0000256" key="1">
    <source>
        <dbReference type="SAM" id="Phobius"/>
    </source>
</evidence>
<comment type="caution">
    <text evidence="2">The sequence shown here is derived from an EMBL/GenBank/DDBJ whole genome shotgun (WGS) entry which is preliminary data.</text>
</comment>
<reference evidence="2 3" key="1">
    <citation type="journal article" date="2023" name="G3 (Bethesda)">
        <title>A chromosome-length genome assembly and annotation of blackberry (Rubus argutus, cv. 'Hillquist').</title>
        <authorList>
            <person name="Bruna T."/>
            <person name="Aryal R."/>
            <person name="Dudchenko O."/>
            <person name="Sargent D.J."/>
            <person name="Mead D."/>
            <person name="Buti M."/>
            <person name="Cavallini A."/>
            <person name="Hytonen T."/>
            <person name="Andres J."/>
            <person name="Pham M."/>
            <person name="Weisz D."/>
            <person name="Mascagni F."/>
            <person name="Usai G."/>
            <person name="Natali L."/>
            <person name="Bassil N."/>
            <person name="Fernandez G.E."/>
            <person name="Lomsadze A."/>
            <person name="Armour M."/>
            <person name="Olukolu B."/>
            <person name="Poorten T."/>
            <person name="Britton C."/>
            <person name="Davik J."/>
            <person name="Ashrafi H."/>
            <person name="Aiden E.L."/>
            <person name="Borodovsky M."/>
            <person name="Worthington M."/>
        </authorList>
    </citation>
    <scope>NUCLEOTIDE SEQUENCE [LARGE SCALE GENOMIC DNA]</scope>
    <source>
        <strain evidence="2">PI 553951</strain>
    </source>
</reference>
<feature type="transmembrane region" description="Helical" evidence="1">
    <location>
        <begin position="249"/>
        <end position="269"/>
    </location>
</feature>
<keyword evidence="1" id="KW-1133">Transmembrane helix</keyword>
<feature type="transmembrane region" description="Helical" evidence="1">
    <location>
        <begin position="94"/>
        <end position="113"/>
    </location>
</feature>
<dbReference type="EMBL" id="JBEDUW010000005">
    <property type="protein sequence ID" value="KAK9926686.1"/>
    <property type="molecule type" value="Genomic_DNA"/>
</dbReference>